<dbReference type="InterPro" id="IPR015257">
    <property type="entry name" value="Maf1"/>
</dbReference>
<dbReference type="AlphaFoldDB" id="R7W7C4"/>
<reference evidence="1" key="1">
    <citation type="submission" date="2015-06" db="UniProtKB">
        <authorList>
            <consortium name="EnsemblPlants"/>
        </authorList>
    </citation>
    <scope>IDENTIFICATION</scope>
</reference>
<dbReference type="InterPro" id="IPR038564">
    <property type="entry name" value="Maf1_sf"/>
</dbReference>
<dbReference type="Gene3D" id="3.40.1000.50">
    <property type="entry name" value="Repressor of RNA polymerase III transcription Maf1"/>
    <property type="match status" value="1"/>
</dbReference>
<accession>R7W7C4</accession>
<protein>
    <recommendedName>
        <fullName evidence="2">Repressor of RNA polymerase III transcription</fullName>
    </recommendedName>
</protein>
<dbReference type="PANTHER" id="PTHR22504">
    <property type="entry name" value="REPRESSOR OF RNA POLYMERASE III TRANSCRIPTION MAF1"/>
    <property type="match status" value="1"/>
</dbReference>
<organism evidence="1">
    <name type="scientific">Aegilops tauschii</name>
    <name type="common">Tausch's goatgrass</name>
    <name type="synonym">Aegilops squarrosa</name>
    <dbReference type="NCBI Taxonomy" id="37682"/>
    <lineage>
        <taxon>Eukaryota</taxon>
        <taxon>Viridiplantae</taxon>
        <taxon>Streptophyta</taxon>
        <taxon>Embryophyta</taxon>
        <taxon>Tracheophyta</taxon>
        <taxon>Spermatophyta</taxon>
        <taxon>Magnoliopsida</taxon>
        <taxon>Liliopsida</taxon>
        <taxon>Poales</taxon>
        <taxon>Poaceae</taxon>
        <taxon>BOP clade</taxon>
        <taxon>Pooideae</taxon>
        <taxon>Triticodae</taxon>
        <taxon>Triticeae</taxon>
        <taxon>Triticinae</taxon>
        <taxon>Aegilops</taxon>
    </lineage>
</organism>
<evidence type="ECO:0008006" key="2">
    <source>
        <dbReference type="Google" id="ProtNLM"/>
    </source>
</evidence>
<dbReference type="GO" id="GO:0000994">
    <property type="term" value="F:RNA polymerase III core binding"/>
    <property type="evidence" value="ECO:0007669"/>
    <property type="project" value="TreeGrafter"/>
</dbReference>
<proteinExistence type="predicted"/>
<dbReference type="PANTHER" id="PTHR22504:SF0">
    <property type="entry name" value="REPRESSOR OF RNA POLYMERASE III TRANSCRIPTION MAF1 HOMOLOG"/>
    <property type="match status" value="1"/>
</dbReference>
<name>R7W7C4_AEGTA</name>
<evidence type="ECO:0000313" key="1">
    <source>
        <dbReference type="EnsemblPlants" id="EMT16848"/>
    </source>
</evidence>
<sequence>MKLLEYTPFDRVNVFLDQLNLGDCTIRGSLEAFSCKHAGNDRRLSISLEHEILDYLGKSSDSDPPSPVEHLSCRSSRKTLIYLVLTLGHMYPDYDFRLNLTSSLSTSVSLSSAVRAHLFFKEEDMESFKQMVDNYLSEASRLWAARNEGSSLLDSMTKAIDEVCAPFSYDEEHCMRSSETTSVTDKLLYHHSKFAGDDFLAGALSDGEEEDALIDMDI</sequence>
<dbReference type="Pfam" id="PF09174">
    <property type="entry name" value="Maf1"/>
    <property type="match status" value="1"/>
</dbReference>
<dbReference type="GO" id="GO:0005634">
    <property type="term" value="C:nucleus"/>
    <property type="evidence" value="ECO:0007669"/>
    <property type="project" value="TreeGrafter"/>
</dbReference>
<dbReference type="EnsemblPlants" id="EMT16848">
    <property type="protein sequence ID" value="EMT16848"/>
    <property type="gene ID" value="F775_31958"/>
</dbReference>
<dbReference type="GO" id="GO:0016480">
    <property type="term" value="P:negative regulation of transcription by RNA polymerase III"/>
    <property type="evidence" value="ECO:0007669"/>
    <property type="project" value="InterPro"/>
</dbReference>